<evidence type="ECO:0000313" key="2">
    <source>
        <dbReference type="EMBL" id="WCG21911.1"/>
    </source>
</evidence>
<dbReference type="Proteomes" id="UP001179600">
    <property type="component" value="Chromosome"/>
</dbReference>
<dbReference type="InterPro" id="IPR004518">
    <property type="entry name" value="MazG-like_dom"/>
</dbReference>
<feature type="domain" description="NTP pyrophosphohydrolase MazG-like" evidence="1">
    <location>
        <begin position="24"/>
        <end position="95"/>
    </location>
</feature>
<dbReference type="SUPFAM" id="SSF101386">
    <property type="entry name" value="all-alpha NTP pyrophosphatases"/>
    <property type="match status" value="1"/>
</dbReference>
<accession>A0AAE9XGG4</accession>
<dbReference type="EMBL" id="CP116507">
    <property type="protein sequence ID" value="WCG21911.1"/>
    <property type="molecule type" value="Genomic_DNA"/>
</dbReference>
<dbReference type="GeneID" id="72384723"/>
<evidence type="ECO:0000259" key="1">
    <source>
        <dbReference type="Pfam" id="PF03819"/>
    </source>
</evidence>
<name>A0AAE9XGG4_9ENTE</name>
<sequence>MNFNEYQKLANRSLNGDEQVLTNCALGLAKETGEMLELIQDYTFKNRPMPSDKVAKELGDVLWYLSQIAEWSGISLESVAESNIEHLKKRYPDCFKED</sequence>
<dbReference type="PIRSF" id="PIRSF006639">
    <property type="entry name" value="UCP006639_pph"/>
    <property type="match status" value="1"/>
</dbReference>
<dbReference type="InterPro" id="IPR011379">
    <property type="entry name" value="MazG-related_GP37"/>
</dbReference>
<proteinExistence type="predicted"/>
<dbReference type="Gene3D" id="1.10.287.1080">
    <property type="entry name" value="MazG-like"/>
    <property type="match status" value="1"/>
</dbReference>
<protein>
    <submittedName>
        <fullName evidence="2">Nucleoside triphosphate pyrophosphohydrolase family protein</fullName>
    </submittedName>
</protein>
<evidence type="ECO:0000313" key="3">
    <source>
        <dbReference type="Proteomes" id="UP001179600"/>
    </source>
</evidence>
<reference evidence="2" key="1">
    <citation type="submission" date="2023-01" db="EMBL/GenBank/DDBJ databases">
        <title>Oxazolidinone resistance genes in florfenicol resistant enterococci from beef cattle and veal calves at slaughter.</title>
        <authorList>
            <person name="Biggel M."/>
        </authorList>
    </citation>
    <scope>NUCLEOTIDE SEQUENCE</scope>
    <source>
        <strain evidence="2">K204-1</strain>
    </source>
</reference>
<dbReference type="RefSeq" id="WP_126761894.1">
    <property type="nucleotide sequence ID" value="NZ_CP081833.1"/>
</dbReference>
<dbReference type="Pfam" id="PF03819">
    <property type="entry name" value="MazG"/>
    <property type="match status" value="1"/>
</dbReference>
<organism evidence="2 3">
    <name type="scientific">Vagococcus lutrae</name>
    <dbReference type="NCBI Taxonomy" id="81947"/>
    <lineage>
        <taxon>Bacteria</taxon>
        <taxon>Bacillati</taxon>
        <taxon>Bacillota</taxon>
        <taxon>Bacilli</taxon>
        <taxon>Lactobacillales</taxon>
        <taxon>Enterococcaceae</taxon>
        <taxon>Vagococcus</taxon>
    </lineage>
</organism>
<dbReference type="AlphaFoldDB" id="A0AAE9XGG4"/>
<dbReference type="CDD" id="cd11541">
    <property type="entry name" value="NTP-PPase_u4"/>
    <property type="match status" value="1"/>
</dbReference>
<gene>
    <name evidence="2" type="ORF">PML95_05750</name>
</gene>